<dbReference type="InterPro" id="IPR011990">
    <property type="entry name" value="TPR-like_helical_dom_sf"/>
</dbReference>
<evidence type="ECO:0000259" key="8">
    <source>
        <dbReference type="Pfam" id="PF14322"/>
    </source>
</evidence>
<dbReference type="Pfam" id="PF14322">
    <property type="entry name" value="SusD-like_3"/>
    <property type="match status" value="1"/>
</dbReference>
<feature type="signal peptide" evidence="6">
    <location>
        <begin position="1"/>
        <end position="19"/>
    </location>
</feature>
<evidence type="ECO:0000256" key="1">
    <source>
        <dbReference type="ARBA" id="ARBA00004442"/>
    </source>
</evidence>
<dbReference type="AlphaFoldDB" id="A0A1T4L282"/>
<dbReference type="RefSeq" id="WP_200816895.1">
    <property type="nucleotide sequence ID" value="NZ_FUWZ01000001.1"/>
</dbReference>
<dbReference type="Gene3D" id="1.25.40.390">
    <property type="match status" value="1"/>
</dbReference>
<feature type="domain" description="SusD-like N-terminal" evidence="8">
    <location>
        <begin position="28"/>
        <end position="214"/>
    </location>
</feature>
<evidence type="ECO:0000313" key="9">
    <source>
        <dbReference type="EMBL" id="SJZ48842.1"/>
    </source>
</evidence>
<dbReference type="InterPro" id="IPR033985">
    <property type="entry name" value="SusD-like_N"/>
</dbReference>
<comment type="subcellular location">
    <subcellularLocation>
        <location evidence="1">Cell outer membrane</location>
    </subcellularLocation>
</comment>
<evidence type="ECO:0000313" key="10">
    <source>
        <dbReference type="Proteomes" id="UP000190367"/>
    </source>
</evidence>
<feature type="chain" id="PRO_5012707453" evidence="6">
    <location>
        <begin position="20"/>
        <end position="565"/>
    </location>
</feature>
<protein>
    <submittedName>
        <fullName evidence="9">Starch-binding associating with outer membrane</fullName>
    </submittedName>
</protein>
<comment type="similarity">
    <text evidence="2">Belongs to the SusD family.</text>
</comment>
<keyword evidence="3 6" id="KW-0732">Signal</keyword>
<keyword evidence="10" id="KW-1185">Reference proteome</keyword>
<dbReference type="STRING" id="634771.SAMN04488128_101442"/>
<evidence type="ECO:0000256" key="3">
    <source>
        <dbReference type="ARBA" id="ARBA00022729"/>
    </source>
</evidence>
<dbReference type="EMBL" id="FUWZ01000001">
    <property type="protein sequence ID" value="SJZ48842.1"/>
    <property type="molecule type" value="Genomic_DNA"/>
</dbReference>
<keyword evidence="5" id="KW-0998">Cell outer membrane</keyword>
<dbReference type="InterPro" id="IPR012944">
    <property type="entry name" value="SusD_RagB_dom"/>
</dbReference>
<dbReference type="Proteomes" id="UP000190367">
    <property type="component" value="Unassembled WGS sequence"/>
</dbReference>
<evidence type="ECO:0000256" key="4">
    <source>
        <dbReference type="ARBA" id="ARBA00023136"/>
    </source>
</evidence>
<reference evidence="10" key="1">
    <citation type="submission" date="2017-02" db="EMBL/GenBank/DDBJ databases">
        <authorList>
            <person name="Varghese N."/>
            <person name="Submissions S."/>
        </authorList>
    </citation>
    <scope>NUCLEOTIDE SEQUENCE [LARGE SCALE GENOMIC DNA]</scope>
    <source>
        <strain evidence="10">DSM 22224</strain>
    </source>
</reference>
<sequence>MMMMKSKNIIYALALAVMAMTGCKRDSFLDLNPDDAFSDPTFFKNESDLKLYCNGFYSTLPVMDNNSDNNSDNMVPRSKDPFLSGQYIVPIVKNDDNGEWSWKNERSVNYFLSRYQRAQAGDDVKNKYAAEARFFRALYFWQKVKRYGDVPWFSKDLNENSPELDLPRTPHKQVMDSVLADLNFAVANLPVPGSAEKGRLHKYAAAALKARICLWEGTYRKYHNLGNDQPMIREAANAAQLVIASGDYDLYSTGHPATDYYNLFIQEELQGNKEAIMPKRFIKDVFMHNLTRQLGEGNTGFSKSFVRSFLCTDGLPTSLSPSYKGDDSIQAEITNRDPRFGQLIATPGFVFQVDASGNKDLITLPRIGTSVTSTGYQRVKGRSSSLEQWNANQSTLDLFIFRYAEVLLVYAEAKAELNECDQNVIDQTISRLRARVGMPAMQIAALRKDPKSDFPGLPVLLDEIRRERRVELAAEGFRFDDLLRWNAGKLIENPESILGMKLRPEVKAQYPNQGQVKDIVLDANGYIRVYPDITNRIWNEKMYLYPIPTQELTLNPKLLPQNKGW</sequence>
<dbReference type="GO" id="GO:0009279">
    <property type="term" value="C:cell outer membrane"/>
    <property type="evidence" value="ECO:0007669"/>
    <property type="project" value="UniProtKB-SubCell"/>
</dbReference>
<evidence type="ECO:0000256" key="2">
    <source>
        <dbReference type="ARBA" id="ARBA00006275"/>
    </source>
</evidence>
<name>A0A1T4L282_9BACT</name>
<evidence type="ECO:0000259" key="7">
    <source>
        <dbReference type="Pfam" id="PF07980"/>
    </source>
</evidence>
<evidence type="ECO:0000256" key="5">
    <source>
        <dbReference type="ARBA" id="ARBA00023237"/>
    </source>
</evidence>
<dbReference type="Pfam" id="PF07980">
    <property type="entry name" value="SusD_RagB"/>
    <property type="match status" value="1"/>
</dbReference>
<proteinExistence type="inferred from homology"/>
<accession>A0A1T4L282</accession>
<keyword evidence="4" id="KW-0472">Membrane</keyword>
<dbReference type="PROSITE" id="PS51257">
    <property type="entry name" value="PROKAR_LIPOPROTEIN"/>
    <property type="match status" value="1"/>
</dbReference>
<evidence type="ECO:0000256" key="6">
    <source>
        <dbReference type="SAM" id="SignalP"/>
    </source>
</evidence>
<gene>
    <name evidence="9" type="ORF">SAMN04488128_101442</name>
</gene>
<feature type="domain" description="RagB/SusD" evidence="7">
    <location>
        <begin position="291"/>
        <end position="565"/>
    </location>
</feature>
<dbReference type="SUPFAM" id="SSF48452">
    <property type="entry name" value="TPR-like"/>
    <property type="match status" value="1"/>
</dbReference>
<organism evidence="9 10">
    <name type="scientific">Chitinophaga eiseniae</name>
    <dbReference type="NCBI Taxonomy" id="634771"/>
    <lineage>
        <taxon>Bacteria</taxon>
        <taxon>Pseudomonadati</taxon>
        <taxon>Bacteroidota</taxon>
        <taxon>Chitinophagia</taxon>
        <taxon>Chitinophagales</taxon>
        <taxon>Chitinophagaceae</taxon>
        <taxon>Chitinophaga</taxon>
    </lineage>
</organism>